<keyword evidence="1" id="KW-0812">Transmembrane</keyword>
<dbReference type="RefSeq" id="WP_189221458.1">
    <property type="nucleotide sequence ID" value="NZ_BMRG01000001.1"/>
</dbReference>
<comment type="caution">
    <text evidence="2">The sequence shown here is derived from an EMBL/GenBank/DDBJ whole genome shotgun (WGS) entry which is preliminary data.</text>
</comment>
<name>A0A918EBQ9_9PSEU</name>
<keyword evidence="1" id="KW-1133">Transmembrane helix</keyword>
<evidence type="ECO:0000313" key="2">
    <source>
        <dbReference type="EMBL" id="GGP37629.1"/>
    </source>
</evidence>
<protein>
    <submittedName>
        <fullName evidence="2">Uncharacterized protein</fullName>
    </submittedName>
</protein>
<keyword evidence="3" id="KW-1185">Reference proteome</keyword>
<accession>A0A918EBQ9</accession>
<proteinExistence type="predicted"/>
<dbReference type="Proteomes" id="UP000639606">
    <property type="component" value="Unassembled WGS sequence"/>
</dbReference>
<reference evidence="2" key="2">
    <citation type="submission" date="2020-09" db="EMBL/GenBank/DDBJ databases">
        <authorList>
            <person name="Sun Q."/>
            <person name="Ohkuma M."/>
        </authorList>
    </citation>
    <scope>NUCLEOTIDE SEQUENCE</scope>
    <source>
        <strain evidence="2">JCM 3313</strain>
    </source>
</reference>
<feature type="transmembrane region" description="Helical" evidence="1">
    <location>
        <begin position="43"/>
        <end position="63"/>
    </location>
</feature>
<reference evidence="2" key="1">
    <citation type="journal article" date="2014" name="Int. J. Syst. Evol. Microbiol.">
        <title>Complete genome sequence of Corynebacterium casei LMG S-19264T (=DSM 44701T), isolated from a smear-ripened cheese.</title>
        <authorList>
            <consortium name="US DOE Joint Genome Institute (JGI-PGF)"/>
            <person name="Walter F."/>
            <person name="Albersmeier A."/>
            <person name="Kalinowski J."/>
            <person name="Ruckert C."/>
        </authorList>
    </citation>
    <scope>NUCLEOTIDE SEQUENCE</scope>
    <source>
        <strain evidence="2">JCM 3313</strain>
    </source>
</reference>
<keyword evidence="1" id="KW-0472">Membrane</keyword>
<evidence type="ECO:0000313" key="3">
    <source>
        <dbReference type="Proteomes" id="UP000639606"/>
    </source>
</evidence>
<evidence type="ECO:0000256" key="1">
    <source>
        <dbReference type="SAM" id="Phobius"/>
    </source>
</evidence>
<organism evidence="2 3">
    <name type="scientific">Saccharothrix coeruleofusca</name>
    <dbReference type="NCBI Taxonomy" id="33919"/>
    <lineage>
        <taxon>Bacteria</taxon>
        <taxon>Bacillati</taxon>
        <taxon>Actinomycetota</taxon>
        <taxon>Actinomycetes</taxon>
        <taxon>Pseudonocardiales</taxon>
        <taxon>Pseudonocardiaceae</taxon>
        <taxon>Saccharothrix</taxon>
    </lineage>
</organism>
<sequence>MWDDEQELREVLRSEVEGPAPAPSTELAEVLRRGRRRVLARRAGAMAGVLAVVCGVGFGTMALRDLAGPPVQVGKLDGPAVTTTAPTATAPTANWTPASLPPRTPYGTWQPAASAPPPPDRSVLSIPQCDMGGDPLGNLGTVVPPKSLLDAWQAAVTEVAAPARVGPLNEQVLKANKAKRPDSVDAYQHWLDVTDPLGTGGVWLSVGTHRGDPLKAADEQAFSQGNCAPPRRAVLPDSTVVQFYPVRPSEPFQSLSQVLRVYRPDGRLVQVEVHNYGSPDFRFRPDLEAFDRFGPGRATLPLSEDQLTRIGLALATTP</sequence>
<dbReference type="EMBL" id="BMRG01000001">
    <property type="protein sequence ID" value="GGP37629.1"/>
    <property type="molecule type" value="Genomic_DNA"/>
</dbReference>
<dbReference type="AlphaFoldDB" id="A0A918EBQ9"/>
<gene>
    <name evidence="2" type="ORF">GCM10010185_06240</name>
</gene>